<accession>A0AAN8JFE0</accession>
<proteinExistence type="predicted"/>
<protein>
    <submittedName>
        <fullName evidence="1">Uncharacterized protein</fullName>
    </submittedName>
</protein>
<keyword evidence="2" id="KW-1185">Reference proteome</keyword>
<sequence length="428" mass="49431">MKFTSTLLKHNKRLMLKNVWKHKGSFPDRPPMIPQAVLDSGLEIVDPNVEEPPEPWVPPVPDDPQFKSRPSITELPNYNEEPAYVYTRGSRIMEGSKQACILTKSISFNGFPDTIKPLIGRFQAQDQDKLIQRYIMQSQKWDPSKEPLPKRIDTANVGYKFTREYGIPKKRSIGILMRNLIRLCQSTGDQFPSILSDLRLIPDAYLGSHYYYQGKLVIFEANAKYLLMSNQPMKAFEGEDKIDESVNQKLLNMYPLSPLINIPKRNCYRIQNIAGFQKEFSHSHPHTIFLINNNFWRDDSNQAMGLFNCFGYAVTQARKLYGNEQNLSKPICVQCVNMNQTTINFTFFQLNTTDFSSQHGVKNFVWFDSGNHLFQKQLPQPWRGEEYKKTYYHSYNPLAFEKLLAAVLGNAPEVQEYLDNSEEIAALS</sequence>
<dbReference type="InterPro" id="IPR052482">
    <property type="entry name" value="mtLSU_mL37"/>
</dbReference>
<name>A0AAN8JFE0_PATCE</name>
<organism evidence="1 2">
    <name type="scientific">Patella caerulea</name>
    <name type="common">Rayed Mediterranean limpet</name>
    <dbReference type="NCBI Taxonomy" id="87958"/>
    <lineage>
        <taxon>Eukaryota</taxon>
        <taxon>Metazoa</taxon>
        <taxon>Spiralia</taxon>
        <taxon>Lophotrochozoa</taxon>
        <taxon>Mollusca</taxon>
        <taxon>Gastropoda</taxon>
        <taxon>Patellogastropoda</taxon>
        <taxon>Patelloidea</taxon>
        <taxon>Patellidae</taxon>
        <taxon>Patella</taxon>
    </lineage>
</organism>
<dbReference type="EMBL" id="JAZGQO010000011">
    <property type="protein sequence ID" value="KAK6173314.1"/>
    <property type="molecule type" value="Genomic_DNA"/>
</dbReference>
<dbReference type="PANTHER" id="PTHR15889">
    <property type="entry name" value="MITOCHONDRIAL RIBOSOMAL PROTEIN L37"/>
    <property type="match status" value="1"/>
</dbReference>
<evidence type="ECO:0000313" key="1">
    <source>
        <dbReference type="EMBL" id="KAK6173314.1"/>
    </source>
</evidence>
<dbReference type="Proteomes" id="UP001347796">
    <property type="component" value="Unassembled WGS sequence"/>
</dbReference>
<evidence type="ECO:0000313" key="2">
    <source>
        <dbReference type="Proteomes" id="UP001347796"/>
    </source>
</evidence>
<dbReference type="AlphaFoldDB" id="A0AAN8JFE0"/>
<dbReference type="PANTHER" id="PTHR15889:SF2">
    <property type="entry name" value="LARGE RIBOSOMAL SUBUNIT PROTEIN ML37"/>
    <property type="match status" value="1"/>
</dbReference>
<dbReference type="GO" id="GO:0005739">
    <property type="term" value="C:mitochondrion"/>
    <property type="evidence" value="ECO:0007669"/>
    <property type="project" value="TreeGrafter"/>
</dbReference>
<gene>
    <name evidence="1" type="ORF">SNE40_016789</name>
</gene>
<reference evidence="1 2" key="1">
    <citation type="submission" date="2024-01" db="EMBL/GenBank/DDBJ databases">
        <title>The genome of the rayed Mediterranean limpet Patella caerulea (Linnaeus, 1758).</title>
        <authorList>
            <person name="Anh-Thu Weber A."/>
            <person name="Halstead-Nussloch G."/>
        </authorList>
    </citation>
    <scope>NUCLEOTIDE SEQUENCE [LARGE SCALE GENOMIC DNA]</scope>
    <source>
        <strain evidence="1">AATW-2023a</strain>
        <tissue evidence="1">Whole specimen</tissue>
    </source>
</reference>
<comment type="caution">
    <text evidence="1">The sequence shown here is derived from an EMBL/GenBank/DDBJ whole genome shotgun (WGS) entry which is preliminary data.</text>
</comment>